<name>A0ACC1BDJ2_9ROSI</name>
<organism evidence="1 2">
    <name type="scientific">Pistacia atlantica</name>
    <dbReference type="NCBI Taxonomy" id="434234"/>
    <lineage>
        <taxon>Eukaryota</taxon>
        <taxon>Viridiplantae</taxon>
        <taxon>Streptophyta</taxon>
        <taxon>Embryophyta</taxon>
        <taxon>Tracheophyta</taxon>
        <taxon>Spermatophyta</taxon>
        <taxon>Magnoliopsida</taxon>
        <taxon>eudicotyledons</taxon>
        <taxon>Gunneridae</taxon>
        <taxon>Pentapetalae</taxon>
        <taxon>rosids</taxon>
        <taxon>malvids</taxon>
        <taxon>Sapindales</taxon>
        <taxon>Anacardiaceae</taxon>
        <taxon>Pistacia</taxon>
    </lineage>
</organism>
<evidence type="ECO:0000313" key="2">
    <source>
        <dbReference type="Proteomes" id="UP001164250"/>
    </source>
</evidence>
<dbReference type="Proteomes" id="UP001164250">
    <property type="component" value="Chromosome 5"/>
</dbReference>
<sequence length="557" mass="59552">MAVSQLMGGPSCGITGKSVEERAIKKLGRPFAGKGAAKAHQNFRFAGTNRGGLSFDNVIKCCGSISSQDTSDFIRISPVGERFASNSGAELSKEKFESRVAPATSQSPSQNVQMDLIMLSIPAIAGQAIEPLAQLMETAYIGKLALIYLLYKKKGALELASAGISVSIFNILSKVFNIPLLNVATSFVAEDISKNAKESNSDSNFMNAKDNDRKLLPSVSSALVLAFAIGVSEALAMYFGSGVFLNLMGISSASSMRVPAQRFLCLRAIGAPAVVLYLAIQGIFRGFKDTRTPVLCLGLGNFAAVVMFPILMNYCQLGVTGAAISTVISQYIVAFLMIWYLNKRTVLLVPNMKCLQFGDYLKSGGLLLGRTLACVLTVTLSTSMAARQGAIAMAAHQICLQVWLSVSLLADAQAASSQALIASYLSKGQYNTVKEITHFALKTGLFTGVSLALILGTSFNYIATLFTNDSQVLGIIRSLIVFLCICEPITCMAYIFDGLHYGVSDFSYIAFTTMAIAAISCAFLLYAPNVIGLSGVWIGCHLKWKMMMLTTTSSSSF</sequence>
<reference evidence="2" key="1">
    <citation type="journal article" date="2023" name="G3 (Bethesda)">
        <title>Genome assembly and association tests identify interacting loci associated with vigor, precocity, and sex in interspecific pistachio rootstocks.</title>
        <authorList>
            <person name="Palmer W."/>
            <person name="Jacygrad E."/>
            <person name="Sagayaradj S."/>
            <person name="Cavanaugh K."/>
            <person name="Han R."/>
            <person name="Bertier L."/>
            <person name="Beede B."/>
            <person name="Kafkas S."/>
            <person name="Golino D."/>
            <person name="Preece J."/>
            <person name="Michelmore R."/>
        </authorList>
    </citation>
    <scope>NUCLEOTIDE SEQUENCE [LARGE SCALE GENOMIC DNA]</scope>
</reference>
<gene>
    <name evidence="1" type="ORF">Patl1_29229</name>
</gene>
<evidence type="ECO:0000313" key="1">
    <source>
        <dbReference type="EMBL" id="KAJ0097014.1"/>
    </source>
</evidence>
<dbReference type="EMBL" id="CM047901">
    <property type="protein sequence ID" value="KAJ0097014.1"/>
    <property type="molecule type" value="Genomic_DNA"/>
</dbReference>
<comment type="caution">
    <text evidence="1">The sequence shown here is derived from an EMBL/GenBank/DDBJ whole genome shotgun (WGS) entry which is preliminary data.</text>
</comment>
<accession>A0ACC1BDJ2</accession>
<keyword evidence="2" id="KW-1185">Reference proteome</keyword>
<proteinExistence type="predicted"/>
<protein>
    <submittedName>
        <fullName evidence="1">Uncharacterized protein</fullName>
    </submittedName>
</protein>